<sequence length="176" mass="18509">MAIPAAEAPALNFGSTSTANDSAARLGASVTAGGGATAAASGVGPPESVVRPFSPDTRRSDEGGAQPAAEKALSDVEFSGGILHHVQLGRWRCGCRTRPWRGAARRLARLDSVLTPQCASIRKHHHPSCWKRRTRGPQAPDERAAAVDRMPALEAAIQRFADRGTEVVVNLALDTI</sequence>
<dbReference type="OMA" id="SCWKRRT"/>
<dbReference type="AlphaFoldDB" id="A0A9R0XV40"/>
<reference evidence="2 3" key="1">
    <citation type="submission" date="2017-09" db="EMBL/GenBank/DDBJ databases">
        <authorList>
            <consortium name="International Durum Wheat Genome Sequencing Consortium (IDWGSC)"/>
            <person name="Milanesi L."/>
        </authorList>
    </citation>
    <scope>NUCLEOTIDE SEQUENCE [LARGE SCALE GENOMIC DNA]</scope>
    <source>
        <strain evidence="3">cv. Svevo</strain>
    </source>
</reference>
<gene>
    <name evidence="2" type="ORF">TRITD_6Av1G023770</name>
</gene>
<proteinExistence type="predicted"/>
<accession>A0A9R0XV40</accession>
<keyword evidence="3" id="KW-1185">Reference proteome</keyword>
<evidence type="ECO:0000313" key="3">
    <source>
        <dbReference type="Proteomes" id="UP000324705"/>
    </source>
</evidence>
<protein>
    <submittedName>
        <fullName evidence="2">Uncharacterized protein</fullName>
    </submittedName>
</protein>
<feature type="region of interest" description="Disordered" evidence="1">
    <location>
        <begin position="1"/>
        <end position="70"/>
    </location>
</feature>
<evidence type="ECO:0000256" key="1">
    <source>
        <dbReference type="SAM" id="MobiDB-lite"/>
    </source>
</evidence>
<dbReference type="Proteomes" id="UP000324705">
    <property type="component" value="Chromosome 6A"/>
</dbReference>
<organism evidence="2 3">
    <name type="scientific">Triticum turgidum subsp. durum</name>
    <name type="common">Durum wheat</name>
    <name type="synonym">Triticum durum</name>
    <dbReference type="NCBI Taxonomy" id="4567"/>
    <lineage>
        <taxon>Eukaryota</taxon>
        <taxon>Viridiplantae</taxon>
        <taxon>Streptophyta</taxon>
        <taxon>Embryophyta</taxon>
        <taxon>Tracheophyta</taxon>
        <taxon>Spermatophyta</taxon>
        <taxon>Magnoliopsida</taxon>
        <taxon>Liliopsida</taxon>
        <taxon>Poales</taxon>
        <taxon>Poaceae</taxon>
        <taxon>BOP clade</taxon>
        <taxon>Pooideae</taxon>
        <taxon>Triticodae</taxon>
        <taxon>Triticeae</taxon>
        <taxon>Triticinae</taxon>
        <taxon>Triticum</taxon>
    </lineage>
</organism>
<dbReference type="EMBL" id="LT934121">
    <property type="protein sequence ID" value="VAI43011.1"/>
    <property type="molecule type" value="Genomic_DNA"/>
</dbReference>
<evidence type="ECO:0000313" key="2">
    <source>
        <dbReference type="EMBL" id="VAI43011.1"/>
    </source>
</evidence>
<dbReference type="Gramene" id="TRITD6Av1G023770.1">
    <property type="protein sequence ID" value="TRITD6Av1G023770.1"/>
    <property type="gene ID" value="TRITD6Av1G023770"/>
</dbReference>
<feature type="compositionally biased region" description="Low complexity" evidence="1">
    <location>
        <begin position="27"/>
        <end position="44"/>
    </location>
</feature>
<name>A0A9R0XV40_TRITD</name>